<keyword evidence="1" id="KW-0812">Transmembrane</keyword>
<dbReference type="RefSeq" id="WP_053626734.1">
    <property type="nucleotide sequence ID" value="NZ_BMRU01000018.1"/>
</dbReference>
<sequence length="89" mass="9641">MNTKRRSQAERDQIPVEIGYALLSACFLGVLVFATIAGPTAVWDLPAGVDNFLRGTGVWVAGLLAVLRVVHVLWRFGQRGQKTSGQACD</sequence>
<dbReference type="Proteomes" id="UP000660554">
    <property type="component" value="Unassembled WGS sequence"/>
</dbReference>
<protein>
    <submittedName>
        <fullName evidence="2">Uncharacterized protein</fullName>
    </submittedName>
</protein>
<dbReference type="GeneID" id="86951868"/>
<dbReference type="InterPro" id="IPR046295">
    <property type="entry name" value="DUF6332"/>
</dbReference>
<proteinExistence type="predicted"/>
<name>A0ABQ3NPP3_STRVG</name>
<feature type="transmembrane region" description="Helical" evidence="1">
    <location>
        <begin position="20"/>
        <end position="43"/>
    </location>
</feature>
<dbReference type="Pfam" id="PF19857">
    <property type="entry name" value="DUF6332"/>
    <property type="match status" value="1"/>
</dbReference>
<organism evidence="2 3">
    <name type="scientific">Streptomyces virginiae</name>
    <name type="common">Streptomyces cinnamonensis</name>
    <dbReference type="NCBI Taxonomy" id="1961"/>
    <lineage>
        <taxon>Bacteria</taxon>
        <taxon>Bacillati</taxon>
        <taxon>Actinomycetota</taxon>
        <taxon>Actinomycetes</taxon>
        <taxon>Kitasatosporales</taxon>
        <taxon>Streptomycetaceae</taxon>
        <taxon>Streptomyces</taxon>
    </lineage>
</organism>
<evidence type="ECO:0000256" key="1">
    <source>
        <dbReference type="SAM" id="Phobius"/>
    </source>
</evidence>
<keyword evidence="1" id="KW-0472">Membrane</keyword>
<comment type="caution">
    <text evidence="2">The sequence shown here is derived from an EMBL/GenBank/DDBJ whole genome shotgun (WGS) entry which is preliminary data.</text>
</comment>
<keyword evidence="3" id="KW-1185">Reference proteome</keyword>
<accession>A0ABQ3NPP3</accession>
<evidence type="ECO:0000313" key="3">
    <source>
        <dbReference type="Proteomes" id="UP000660554"/>
    </source>
</evidence>
<feature type="transmembrane region" description="Helical" evidence="1">
    <location>
        <begin position="55"/>
        <end position="74"/>
    </location>
</feature>
<evidence type="ECO:0000313" key="2">
    <source>
        <dbReference type="EMBL" id="GHI14752.1"/>
    </source>
</evidence>
<keyword evidence="1" id="KW-1133">Transmembrane helix</keyword>
<reference evidence="3" key="1">
    <citation type="submission" date="2020-09" db="EMBL/GenBank/DDBJ databases">
        <title>Whole genome shotgun sequence of Streptomyces cinnamonensis NBRC 15873.</title>
        <authorList>
            <person name="Komaki H."/>
            <person name="Tamura T."/>
        </authorList>
    </citation>
    <scope>NUCLEOTIDE SEQUENCE [LARGE SCALE GENOMIC DNA]</scope>
    <source>
        <strain evidence="3">NBRC 15873</strain>
    </source>
</reference>
<dbReference type="EMBL" id="BNDV01000008">
    <property type="protein sequence ID" value="GHI14752.1"/>
    <property type="molecule type" value="Genomic_DNA"/>
</dbReference>
<gene>
    <name evidence="2" type="ORF">Scinn_42150</name>
</gene>